<keyword evidence="2" id="KW-0812">Transmembrane</keyword>
<dbReference type="EMBL" id="AC007887">
    <property type="protein sequence ID" value="AAF79347.1"/>
    <property type="molecule type" value="Genomic_DNA"/>
</dbReference>
<feature type="region of interest" description="Disordered" evidence="1">
    <location>
        <begin position="498"/>
        <end position="520"/>
    </location>
</feature>
<organism evidence="4">
    <name type="scientific">Arabidopsis thaliana</name>
    <name type="common">Mouse-ear cress</name>
    <dbReference type="NCBI Taxonomy" id="3702"/>
    <lineage>
        <taxon>Eukaryota</taxon>
        <taxon>Viridiplantae</taxon>
        <taxon>Streptophyta</taxon>
        <taxon>Embryophyta</taxon>
        <taxon>Tracheophyta</taxon>
        <taxon>Spermatophyta</taxon>
        <taxon>Magnoliopsida</taxon>
        <taxon>eudicotyledons</taxon>
        <taxon>Gunneridae</taxon>
        <taxon>Pentapetalae</taxon>
        <taxon>rosids</taxon>
        <taxon>malvids</taxon>
        <taxon>Brassicales</taxon>
        <taxon>Brassicaceae</taxon>
        <taxon>Camelineae</taxon>
        <taxon>Arabidopsis</taxon>
    </lineage>
</organism>
<evidence type="ECO:0000256" key="2">
    <source>
        <dbReference type="SAM" id="Phobius"/>
    </source>
</evidence>
<name>Q9LQH3_ARATH</name>
<accession>Q9LQH3</accession>
<reference key="2">
    <citation type="journal article" date="2000" name="Nature">
        <title>Sequence and analysis of chromosome 1 of the plant Arabidopsis thaliana.</title>
        <authorList>
            <person name="Theologis A."/>
            <person name="Ecker J.R."/>
            <person name="Palm C.J."/>
            <person name="Federspiel N.A."/>
            <person name="Kaul S."/>
            <person name="White O."/>
            <person name="Alonso J."/>
            <person name="Altafi H."/>
            <person name="Araujo R."/>
            <person name="Bowman C.L."/>
            <person name="Brooks S.Y."/>
            <person name="Buehler E."/>
            <person name="Chan A."/>
            <person name="Chao Q."/>
            <person name="Chen H."/>
            <person name="Cheuk R.F."/>
            <person name="Chin C.W."/>
            <person name="Chung M.K."/>
            <person name="Conn L."/>
            <person name="Conway A.B."/>
            <person name="Conway A.R."/>
            <person name="Creasy T.H."/>
            <person name="Dewar K."/>
            <person name="Dunn P."/>
            <person name="Etgu P."/>
            <person name="Feldblyum T.V."/>
            <person name="Feng J."/>
            <person name="Fong B."/>
            <person name="Fujii C.Y."/>
            <person name="Gill J.E."/>
            <person name="Goldsmith A.D."/>
            <person name="Haas B."/>
            <person name="Hansen N.F."/>
            <person name="Hughes B."/>
            <person name="Huizar L."/>
            <person name="Hunter J.L."/>
            <person name="Jenkins J."/>
            <person name="Johnson-Hopson C."/>
            <person name="Khan S."/>
            <person name="Khaykin E."/>
            <person name="Kim C.J."/>
            <person name="Koo H.L."/>
            <person name="Kremenetskaia I."/>
            <person name="Kurtz D.B."/>
            <person name="Kwan A."/>
            <person name="Lam B."/>
            <person name="Langin-Hooper S."/>
            <person name="Lee A."/>
            <person name="Lee J.M."/>
            <person name="Lenz C.A."/>
            <person name="Li J.H."/>
            <person name="Li Y."/>
            <person name="Lin X."/>
            <person name="Liu S.X."/>
            <person name="Liu Z.A."/>
            <person name="Luros J.S."/>
            <person name="Maiti R."/>
            <person name="Marziali A."/>
            <person name="Militscher J."/>
            <person name="Miranda M."/>
            <person name="Nguyen M."/>
            <person name="Nierman W.C."/>
            <person name="Osborne B.I."/>
            <person name="Pai G."/>
            <person name="Peterson J."/>
            <person name="Pham P.K."/>
            <person name="Rizzo M."/>
            <person name="Rooney T."/>
            <person name="Rowley D."/>
            <person name="Sakano H."/>
            <person name="Salzberg S.L."/>
            <person name="Schwartz J.R."/>
            <person name="Shinn P."/>
            <person name="Southwick A.M."/>
            <person name="Sun H."/>
            <person name="Tallon L.J."/>
            <person name="Tambunga G."/>
            <person name="Toriumi M.J."/>
            <person name="Town C.D."/>
            <person name="Utterback T."/>
            <person name="Van Aken S."/>
            <person name="Vaysberg M."/>
            <person name="Vysotskaia V.S."/>
            <person name="Walker M."/>
            <person name="Wu D."/>
            <person name="Yu G."/>
            <person name="Fraser C.M."/>
            <person name="Venter J.C."/>
            <person name="Davis R.W."/>
        </authorList>
    </citation>
    <scope>NUCLEOTIDE SEQUENCE [LARGE SCALE GENOMIC DNA]</scope>
    <source>
        <strain>cv. Columbia</strain>
    </source>
</reference>
<feature type="region of interest" description="Disordered" evidence="1">
    <location>
        <begin position="705"/>
        <end position="724"/>
    </location>
</feature>
<feature type="transmembrane region" description="Helical" evidence="2">
    <location>
        <begin position="99"/>
        <end position="123"/>
    </location>
</feature>
<feature type="region of interest" description="Disordered" evidence="1">
    <location>
        <begin position="374"/>
        <end position="461"/>
    </location>
</feature>
<keyword evidence="2" id="KW-1133">Transmembrane helix</keyword>
<evidence type="ECO:0000259" key="3">
    <source>
        <dbReference type="Pfam" id="PF09331"/>
    </source>
</evidence>
<protein>
    <submittedName>
        <fullName evidence="4">F15O4.12</fullName>
    </submittedName>
</protein>
<evidence type="ECO:0000313" key="4">
    <source>
        <dbReference type="EMBL" id="AAF79347.1"/>
    </source>
</evidence>
<dbReference type="PANTHER" id="PTHR48449:SF1">
    <property type="entry name" value="DUF1985 DOMAIN-CONTAINING PROTEIN"/>
    <property type="match status" value="1"/>
</dbReference>
<dbReference type="InterPro" id="IPR015410">
    <property type="entry name" value="DUF1985"/>
</dbReference>
<dbReference type="Pfam" id="PF09331">
    <property type="entry name" value="DUF1985"/>
    <property type="match status" value="1"/>
</dbReference>
<reference evidence="4" key="1">
    <citation type="submission" date="1999-10" db="EMBL/GenBank/DDBJ databases">
        <authorList>
            <person name="Ecker J.R."/>
        </authorList>
    </citation>
    <scope>NUCLEOTIDE SEQUENCE</scope>
</reference>
<dbReference type="AlphaFoldDB" id="Q9LQH3"/>
<feature type="region of interest" description="Disordered" evidence="1">
    <location>
        <begin position="668"/>
        <end position="694"/>
    </location>
</feature>
<evidence type="ECO:0000256" key="1">
    <source>
        <dbReference type="SAM" id="MobiDB-lite"/>
    </source>
</evidence>
<sequence length="724" mass="79902">MLYVDANDIDFNFEKMIYYQFFGNISSCKKKTSAASFAGFPRENVFRSLPIDSANSPNIYFKSILFRIHIVSLDSISQLGDQFHPATAIQRSRSVSTSLFLQFVFRLTEICNLILFLIINFYFVQKRMTNNSLPRRLSRSGSEPNSERVQSYSELSLIDDIANALDAEDMKILRESQFGKLFDFSESAAYSAKLIYFLLTRQLVVRKKQEIWVIFSGSPVRFSISEFQNVTGLNCDKPPRMKERKEKRKLAPGKYWYNLFDRSDVSVEWVVGRLKKRVVQDQGIRLRYAVLALIDGVLCPTSGRSKISPVHVDMAENLDMFLNFPWGTMSFLMTLKSVTARGADKLLRKSVTVQVDRQSQIKVVPVLSGTPTGDAFKSGGVVPDSLPDERNDNSDVCSTYDCVDEDTIQPDASLPGSSKPRKTKGQARLSSLLRESHGRKNKRHSGPRSRDVGEGLGGKKGSSLVVLDNGRVVKSKENSGFGFIDQVLGEVMHDINDAEPTQTTTPIGRLSPPTRPGLREKSLSADKHVSLEAVNINKVRGVVTDTTEDESARDGIHDIGSSTLPAKELDDMFVEKSDSGEKIVSHQDNILVDAPGDGIGGERLDDIQTSPDKPIPAAASHTQCLLPPPTDVNEFFESEPSLPDPYVVLVDMDGVAYNVGQPEFGNTIPSIPMVDDGASDKDGEGLADPPATADNANLSQMLMISEPSLPAPTNDIVDPDDKVA</sequence>
<reference evidence="4" key="3">
    <citation type="submission" date="2000-06" db="EMBL/GenBank/DDBJ databases">
        <authorList>
            <person name="Cheuk R."/>
            <person name="Shinn P."/>
            <person name="Brooks S."/>
            <person name="Buehler E."/>
            <person name="Chao Q."/>
            <person name="Johnson-Hopson C."/>
            <person name="Khan S."/>
            <person name="Kim C."/>
            <person name="Altafi H."/>
            <person name="Bei B."/>
            <person name="Chin C."/>
            <person name="Chiou J."/>
            <person name="Choi E."/>
            <person name="Conn L."/>
            <person name="Conway A."/>
            <person name="Gonzalez A."/>
            <person name="Hansen N."/>
            <person name="Howing B."/>
            <person name="Koo T."/>
            <person name="Lam B."/>
            <person name="Lee J."/>
            <person name="Lenz C."/>
            <person name="Li J."/>
            <person name="Liu A."/>
            <person name="Liu J."/>
            <person name="Liu S."/>
            <person name="Mukharsky N."/>
            <person name="Nguyen M."/>
            <person name="Palm C."/>
            <person name="Pham P."/>
            <person name="Sakano H."/>
            <person name="Schwartz J."/>
            <person name="Southwick A."/>
            <person name="Thaveri A."/>
            <person name="Toriumi M."/>
            <person name="Vaysberg M."/>
            <person name="Yu G."/>
            <person name="Davis R."/>
            <person name="Federspiel N."/>
            <person name="Theologis A."/>
            <person name="Ecker J."/>
        </authorList>
    </citation>
    <scope>NUCLEOTIDE SEQUENCE</scope>
</reference>
<proteinExistence type="predicted"/>
<keyword evidence="2" id="KW-0472">Membrane</keyword>
<feature type="domain" description="DUF1985" evidence="3">
    <location>
        <begin position="199"/>
        <end position="337"/>
    </location>
</feature>
<feature type="compositionally biased region" description="Basic residues" evidence="1">
    <location>
        <begin position="437"/>
        <end position="447"/>
    </location>
</feature>
<dbReference type="PANTHER" id="PTHR48449">
    <property type="entry name" value="DUF1985 DOMAIN-CONTAINING PROTEIN"/>
    <property type="match status" value="1"/>
</dbReference>